<feature type="domain" description="F-box" evidence="1">
    <location>
        <begin position="61"/>
        <end position="96"/>
    </location>
</feature>
<evidence type="ECO:0000259" key="1">
    <source>
        <dbReference type="Pfam" id="PF00646"/>
    </source>
</evidence>
<dbReference type="AlphaFoldDB" id="A0AAD8NBS1"/>
<dbReference type="EMBL" id="JAUIZM010000001">
    <property type="protein sequence ID" value="KAK1403262.1"/>
    <property type="molecule type" value="Genomic_DNA"/>
</dbReference>
<evidence type="ECO:0000313" key="4">
    <source>
        <dbReference type="Proteomes" id="UP001237642"/>
    </source>
</evidence>
<evidence type="ECO:0000259" key="2">
    <source>
        <dbReference type="Pfam" id="PF07734"/>
    </source>
</evidence>
<reference evidence="3" key="1">
    <citation type="submission" date="2023-02" db="EMBL/GenBank/DDBJ databases">
        <title>Genome of toxic invasive species Heracleum sosnowskyi carries increased number of genes despite the absence of recent whole-genome duplications.</title>
        <authorList>
            <person name="Schelkunov M."/>
            <person name="Shtratnikova V."/>
            <person name="Makarenko M."/>
            <person name="Klepikova A."/>
            <person name="Omelchenko D."/>
            <person name="Novikova G."/>
            <person name="Obukhova E."/>
            <person name="Bogdanov V."/>
            <person name="Penin A."/>
            <person name="Logacheva M."/>
        </authorList>
    </citation>
    <scope>NUCLEOTIDE SEQUENCE</scope>
    <source>
        <strain evidence="3">Hsosn_3</strain>
        <tissue evidence="3">Leaf</tissue>
    </source>
</reference>
<dbReference type="Gene3D" id="1.20.1280.50">
    <property type="match status" value="1"/>
</dbReference>
<dbReference type="Pfam" id="PF07734">
    <property type="entry name" value="FBA_1"/>
    <property type="match status" value="1"/>
</dbReference>
<dbReference type="Proteomes" id="UP001237642">
    <property type="component" value="Unassembled WGS sequence"/>
</dbReference>
<protein>
    <recommendedName>
        <fullName evidence="5">F-box domain-containing protein</fullName>
    </recommendedName>
</protein>
<name>A0AAD8NBS1_9APIA</name>
<proteinExistence type="predicted"/>
<accession>A0AAD8NBS1</accession>
<gene>
    <name evidence="3" type="ORF">POM88_002867</name>
</gene>
<dbReference type="PANTHER" id="PTHR31672:SF13">
    <property type="entry name" value="F-BOX PROTEIN CPR30-LIKE"/>
    <property type="match status" value="1"/>
</dbReference>
<dbReference type="PANTHER" id="PTHR31672">
    <property type="entry name" value="BNACNNG10540D PROTEIN"/>
    <property type="match status" value="1"/>
</dbReference>
<sequence length="216" mass="25305">MCAINIWELNCGRLSGPARWKLTEFRGPGTCKMKTTRHDHRKVFSRPRKGYLDIRRPKRGNLPDDLITQILVRLPVRYLVRLVCKAWLSMFRSPRRCPSIAYYSVGFGYDSKADDHKVVRVLMFNDGALVRAEVYSANKICWKEISVGINFLVKRLKCDICLDGMLYWSNGKNVVTYDLNTEEFNNQIEFPKVEVVWKNCGVQKFICIECVWAWRR</sequence>
<feature type="domain" description="F-box associated beta-propeller type 1" evidence="2">
    <location>
        <begin position="100"/>
        <end position="191"/>
    </location>
</feature>
<evidence type="ECO:0008006" key="5">
    <source>
        <dbReference type="Google" id="ProtNLM"/>
    </source>
</evidence>
<dbReference type="InterPro" id="IPR036047">
    <property type="entry name" value="F-box-like_dom_sf"/>
</dbReference>
<dbReference type="InterPro" id="IPR006527">
    <property type="entry name" value="F-box-assoc_dom_typ1"/>
</dbReference>
<dbReference type="SUPFAM" id="SSF81383">
    <property type="entry name" value="F-box domain"/>
    <property type="match status" value="1"/>
</dbReference>
<dbReference type="NCBIfam" id="TIGR01640">
    <property type="entry name" value="F_box_assoc_1"/>
    <property type="match status" value="1"/>
</dbReference>
<reference evidence="3" key="2">
    <citation type="submission" date="2023-05" db="EMBL/GenBank/DDBJ databases">
        <authorList>
            <person name="Schelkunov M.I."/>
        </authorList>
    </citation>
    <scope>NUCLEOTIDE SEQUENCE</scope>
    <source>
        <strain evidence="3">Hsosn_3</strain>
        <tissue evidence="3">Leaf</tissue>
    </source>
</reference>
<dbReference type="InterPro" id="IPR001810">
    <property type="entry name" value="F-box_dom"/>
</dbReference>
<comment type="caution">
    <text evidence="3">The sequence shown here is derived from an EMBL/GenBank/DDBJ whole genome shotgun (WGS) entry which is preliminary data.</text>
</comment>
<keyword evidence="4" id="KW-1185">Reference proteome</keyword>
<evidence type="ECO:0000313" key="3">
    <source>
        <dbReference type="EMBL" id="KAK1403262.1"/>
    </source>
</evidence>
<organism evidence="3 4">
    <name type="scientific">Heracleum sosnowskyi</name>
    <dbReference type="NCBI Taxonomy" id="360622"/>
    <lineage>
        <taxon>Eukaryota</taxon>
        <taxon>Viridiplantae</taxon>
        <taxon>Streptophyta</taxon>
        <taxon>Embryophyta</taxon>
        <taxon>Tracheophyta</taxon>
        <taxon>Spermatophyta</taxon>
        <taxon>Magnoliopsida</taxon>
        <taxon>eudicotyledons</taxon>
        <taxon>Gunneridae</taxon>
        <taxon>Pentapetalae</taxon>
        <taxon>asterids</taxon>
        <taxon>campanulids</taxon>
        <taxon>Apiales</taxon>
        <taxon>Apiaceae</taxon>
        <taxon>Apioideae</taxon>
        <taxon>apioid superclade</taxon>
        <taxon>Tordylieae</taxon>
        <taxon>Tordyliinae</taxon>
        <taxon>Heracleum</taxon>
    </lineage>
</organism>
<dbReference type="Pfam" id="PF00646">
    <property type="entry name" value="F-box"/>
    <property type="match status" value="1"/>
</dbReference>
<dbReference type="InterPro" id="IPR017451">
    <property type="entry name" value="F-box-assoc_interact_dom"/>
</dbReference>
<dbReference type="InterPro" id="IPR050796">
    <property type="entry name" value="SCF_F-box_component"/>
</dbReference>